<evidence type="ECO:0000313" key="1">
    <source>
        <dbReference type="EMBL" id="MBB5343897.1"/>
    </source>
</evidence>
<dbReference type="SUPFAM" id="SSF53335">
    <property type="entry name" value="S-adenosyl-L-methionine-dependent methyltransferases"/>
    <property type="match status" value="1"/>
</dbReference>
<sequence length="236" mass="26266">MSQSAIRKTFAPVKKLLPAWLSNPIRNSLTAILTPILYSARTGHFRSSLKMAAVSRHGEPIPWYTYSSLDFLSARNYTGKTILEFGGGQSTLWWSARAKHVVTFEGKKDWYERIAPGLPANVELHYVEKTAPITDALQVAQILSTKASDRYDVIVIDGLTRSQLIDIACERLAPDGIIICDNSEGYGFYEGFKDKGLDRVDFFGNAPGVLLPHCTSLYFRSTSFVFSPSIPIDLPK</sequence>
<reference evidence="1 2" key="1">
    <citation type="submission" date="2020-08" db="EMBL/GenBank/DDBJ databases">
        <title>Genomic Encyclopedia of Type Strains, Phase IV (KMG-V): Genome sequencing to study the core and pangenomes of soil and plant-associated prokaryotes.</title>
        <authorList>
            <person name="Whitman W."/>
        </authorList>
    </citation>
    <scope>NUCLEOTIDE SEQUENCE [LARGE SCALE GENOMIC DNA]</scope>
    <source>
        <strain evidence="1 2">M8US30</strain>
    </source>
</reference>
<dbReference type="InterPro" id="IPR029063">
    <property type="entry name" value="SAM-dependent_MTases_sf"/>
</dbReference>
<comment type="caution">
    <text evidence="1">The sequence shown here is derived from an EMBL/GenBank/DDBJ whole genome shotgun (WGS) entry which is preliminary data.</text>
</comment>
<dbReference type="EMBL" id="JACHDZ010000002">
    <property type="protein sequence ID" value="MBB5343897.1"/>
    <property type="molecule type" value="Genomic_DNA"/>
</dbReference>
<gene>
    <name evidence="1" type="ORF">HDF10_001872</name>
</gene>
<dbReference type="Gene3D" id="3.40.50.150">
    <property type="entry name" value="Vaccinia Virus protein VP39"/>
    <property type="match status" value="1"/>
</dbReference>
<dbReference type="Proteomes" id="UP000569092">
    <property type="component" value="Unassembled WGS sequence"/>
</dbReference>
<dbReference type="GO" id="GO:0008168">
    <property type="term" value="F:methyltransferase activity"/>
    <property type="evidence" value="ECO:0007669"/>
    <property type="project" value="UniProtKB-KW"/>
</dbReference>
<dbReference type="GO" id="GO:0032259">
    <property type="term" value="P:methylation"/>
    <property type="evidence" value="ECO:0007669"/>
    <property type="project" value="UniProtKB-KW"/>
</dbReference>
<name>A0A7W8J755_9BACT</name>
<proteinExistence type="predicted"/>
<evidence type="ECO:0000313" key="2">
    <source>
        <dbReference type="Proteomes" id="UP000569092"/>
    </source>
</evidence>
<dbReference type="AlphaFoldDB" id="A0A7W8J755"/>
<accession>A0A7W8J755</accession>
<organism evidence="1 2">
    <name type="scientific">Tunturiibacter lichenicola</name>
    <dbReference type="NCBI Taxonomy" id="2051959"/>
    <lineage>
        <taxon>Bacteria</taxon>
        <taxon>Pseudomonadati</taxon>
        <taxon>Acidobacteriota</taxon>
        <taxon>Terriglobia</taxon>
        <taxon>Terriglobales</taxon>
        <taxon>Acidobacteriaceae</taxon>
        <taxon>Tunturiibacter</taxon>
    </lineage>
</organism>
<protein>
    <submittedName>
        <fullName evidence="1">O-methyltransferase YrrM</fullName>
    </submittedName>
</protein>